<dbReference type="GO" id="GO:0060326">
    <property type="term" value="P:cell chemotaxis"/>
    <property type="evidence" value="ECO:0007669"/>
    <property type="project" value="TreeGrafter"/>
</dbReference>
<evidence type="ECO:0000256" key="3">
    <source>
        <dbReference type="ARBA" id="ARBA00022692"/>
    </source>
</evidence>
<dbReference type="PRINTS" id="PR00657">
    <property type="entry name" value="CCCHEMOKINER"/>
</dbReference>
<keyword evidence="2" id="KW-1003">Cell membrane</keyword>
<sequence length="358" mass="40691">MSSDEEPWWHDYMDVLNNFNYSYDQDYEDDICDMTEYLNFANVLIPVVYSVAFVVGILGNGLLLGVLMKSRKVWSTTDILILHRAVADILLLVTLPFWAVASASDAGWVFGTFFCKVAGSVFTMNFYCGIFLLVCISVSYLLSILPSTKEFMKKKPWVVQACCVVVWILSILLSVPDWNFLESVTDSRGNTTVCVRNYAKRDLDGTSYKIVARWLYHILSFLFPSVVLVLCYLCILWQLRCGTRGFQKQRTFKVIIAIMAVFFLCWTPFNITLLMDTVEISNSSATQCGTQTSLDRALIATSVLALIHCCLNPVLYFFLDVKYRQQLMRSLLDSERPTGGKLTGNGQTNQTPQKHRDQ</sequence>
<dbReference type="GO" id="GO:0009897">
    <property type="term" value="C:external side of plasma membrane"/>
    <property type="evidence" value="ECO:0007669"/>
    <property type="project" value="TreeGrafter"/>
</dbReference>
<dbReference type="PRINTS" id="PR00237">
    <property type="entry name" value="GPCRRHODOPSN"/>
</dbReference>
<feature type="transmembrane region" description="Helical" evidence="10">
    <location>
        <begin position="297"/>
        <end position="319"/>
    </location>
</feature>
<organism evidence="12 13">
    <name type="scientific">Xiphophorus couchianus</name>
    <name type="common">Monterrey platyfish</name>
    <dbReference type="NCBI Taxonomy" id="32473"/>
    <lineage>
        <taxon>Eukaryota</taxon>
        <taxon>Metazoa</taxon>
        <taxon>Chordata</taxon>
        <taxon>Craniata</taxon>
        <taxon>Vertebrata</taxon>
        <taxon>Euteleostomi</taxon>
        <taxon>Actinopterygii</taxon>
        <taxon>Neopterygii</taxon>
        <taxon>Teleostei</taxon>
        <taxon>Neoteleostei</taxon>
        <taxon>Acanthomorphata</taxon>
        <taxon>Ovalentaria</taxon>
        <taxon>Atherinomorphae</taxon>
        <taxon>Cyprinodontiformes</taxon>
        <taxon>Poeciliidae</taxon>
        <taxon>Poeciliinae</taxon>
        <taxon>Xiphophorus</taxon>
    </lineage>
</organism>
<accession>A0A3B5MMF7</accession>
<dbReference type="GO" id="GO:0007204">
    <property type="term" value="P:positive regulation of cytosolic calcium ion concentration"/>
    <property type="evidence" value="ECO:0007669"/>
    <property type="project" value="TreeGrafter"/>
</dbReference>
<keyword evidence="7" id="KW-0675">Receptor</keyword>
<keyword evidence="13" id="KW-1185">Reference proteome</keyword>
<comment type="subcellular location">
    <subcellularLocation>
        <location evidence="1">Cell membrane</location>
        <topology evidence="1">Multi-pass membrane protein</topology>
    </subcellularLocation>
</comment>
<feature type="transmembrane region" description="Helical" evidence="10">
    <location>
        <begin position="79"/>
        <end position="101"/>
    </location>
</feature>
<dbReference type="SUPFAM" id="SSF81321">
    <property type="entry name" value="Family A G protein-coupled receptor-like"/>
    <property type="match status" value="1"/>
</dbReference>
<dbReference type="STRING" id="32473.ENSXCOP00000025604"/>
<evidence type="ECO:0000313" key="13">
    <source>
        <dbReference type="Proteomes" id="UP000261380"/>
    </source>
</evidence>
<keyword evidence="4 10" id="KW-1133">Transmembrane helix</keyword>
<feature type="transmembrane region" description="Helical" evidence="10">
    <location>
        <begin position="43"/>
        <end position="67"/>
    </location>
</feature>
<evidence type="ECO:0000313" key="12">
    <source>
        <dbReference type="Ensembl" id="ENSXCOP00000025604.1"/>
    </source>
</evidence>
<reference evidence="12" key="1">
    <citation type="submission" date="2025-08" db="UniProtKB">
        <authorList>
            <consortium name="Ensembl"/>
        </authorList>
    </citation>
    <scope>IDENTIFICATION</scope>
</reference>
<evidence type="ECO:0000256" key="4">
    <source>
        <dbReference type="ARBA" id="ARBA00022989"/>
    </source>
</evidence>
<dbReference type="GO" id="GO:0019957">
    <property type="term" value="F:C-C chemokine binding"/>
    <property type="evidence" value="ECO:0007669"/>
    <property type="project" value="TreeGrafter"/>
</dbReference>
<dbReference type="GO" id="GO:0019722">
    <property type="term" value="P:calcium-mediated signaling"/>
    <property type="evidence" value="ECO:0007669"/>
    <property type="project" value="TreeGrafter"/>
</dbReference>
<keyword evidence="3 10" id="KW-0812">Transmembrane</keyword>
<feature type="transmembrane region" description="Helical" evidence="10">
    <location>
        <begin position="251"/>
        <end position="269"/>
    </location>
</feature>
<dbReference type="InterPro" id="IPR017452">
    <property type="entry name" value="GPCR_Rhodpsn_7TM"/>
</dbReference>
<dbReference type="Gene3D" id="1.20.1070.10">
    <property type="entry name" value="Rhodopsin 7-helix transmembrane proteins"/>
    <property type="match status" value="1"/>
</dbReference>
<dbReference type="PANTHER" id="PTHR10489:SF671">
    <property type="entry name" value="C-X-C CHEMOKINE RECEPTOR TYPE 3"/>
    <property type="match status" value="1"/>
</dbReference>
<evidence type="ECO:0000256" key="1">
    <source>
        <dbReference type="ARBA" id="ARBA00004651"/>
    </source>
</evidence>
<dbReference type="InterPro" id="IPR050119">
    <property type="entry name" value="CCR1-9-like"/>
</dbReference>
<dbReference type="AlphaFoldDB" id="A0A3B5MMF7"/>
<dbReference type="GO" id="GO:0006955">
    <property type="term" value="P:immune response"/>
    <property type="evidence" value="ECO:0007669"/>
    <property type="project" value="TreeGrafter"/>
</dbReference>
<dbReference type="PANTHER" id="PTHR10489">
    <property type="entry name" value="CELL ADHESION MOLECULE"/>
    <property type="match status" value="1"/>
</dbReference>
<evidence type="ECO:0000259" key="11">
    <source>
        <dbReference type="PROSITE" id="PS50262"/>
    </source>
</evidence>
<evidence type="ECO:0000256" key="5">
    <source>
        <dbReference type="ARBA" id="ARBA00023040"/>
    </source>
</evidence>
<evidence type="ECO:0000256" key="2">
    <source>
        <dbReference type="ARBA" id="ARBA00022475"/>
    </source>
</evidence>
<dbReference type="PROSITE" id="PS50262">
    <property type="entry name" value="G_PROTEIN_RECEP_F1_2"/>
    <property type="match status" value="1"/>
</dbReference>
<dbReference type="InterPro" id="IPR000355">
    <property type="entry name" value="Chemokine_rcpt"/>
</dbReference>
<dbReference type="GO" id="GO:0016493">
    <property type="term" value="F:C-C chemokine receptor activity"/>
    <property type="evidence" value="ECO:0007669"/>
    <property type="project" value="TreeGrafter"/>
</dbReference>
<dbReference type="Ensembl" id="ENSXCOT00000025913.1">
    <property type="protein sequence ID" value="ENSXCOP00000025604.1"/>
    <property type="gene ID" value="ENSXCOG00000019130.1"/>
</dbReference>
<dbReference type="Pfam" id="PF00001">
    <property type="entry name" value="7tm_1"/>
    <property type="match status" value="1"/>
</dbReference>
<evidence type="ECO:0000256" key="9">
    <source>
        <dbReference type="SAM" id="MobiDB-lite"/>
    </source>
</evidence>
<keyword evidence="5" id="KW-0297">G-protein coupled receptor</keyword>
<feature type="transmembrane region" description="Helical" evidence="10">
    <location>
        <begin position="121"/>
        <end position="145"/>
    </location>
</feature>
<evidence type="ECO:0000256" key="10">
    <source>
        <dbReference type="SAM" id="Phobius"/>
    </source>
</evidence>
<feature type="transmembrane region" description="Helical" evidence="10">
    <location>
        <begin position="157"/>
        <end position="175"/>
    </location>
</feature>
<dbReference type="Proteomes" id="UP000261380">
    <property type="component" value="Unplaced"/>
</dbReference>
<keyword evidence="6 10" id="KW-0472">Membrane</keyword>
<keyword evidence="8" id="KW-0807">Transducer</keyword>
<feature type="transmembrane region" description="Helical" evidence="10">
    <location>
        <begin position="214"/>
        <end position="239"/>
    </location>
</feature>
<dbReference type="InterPro" id="IPR000276">
    <property type="entry name" value="GPCR_Rhodpsn"/>
</dbReference>
<dbReference type="GeneTree" id="ENSGT01050000244848"/>
<reference evidence="12" key="2">
    <citation type="submission" date="2025-09" db="UniProtKB">
        <authorList>
            <consortium name="Ensembl"/>
        </authorList>
    </citation>
    <scope>IDENTIFICATION</scope>
</reference>
<evidence type="ECO:0000256" key="7">
    <source>
        <dbReference type="ARBA" id="ARBA00023170"/>
    </source>
</evidence>
<proteinExistence type="predicted"/>
<feature type="region of interest" description="Disordered" evidence="9">
    <location>
        <begin position="335"/>
        <end position="358"/>
    </location>
</feature>
<name>A0A3B5MMF7_9TELE</name>
<feature type="domain" description="G-protein coupled receptors family 1 profile" evidence="11">
    <location>
        <begin position="59"/>
        <end position="316"/>
    </location>
</feature>
<evidence type="ECO:0000256" key="8">
    <source>
        <dbReference type="ARBA" id="ARBA00023224"/>
    </source>
</evidence>
<protein>
    <submittedName>
        <fullName evidence="12">Chemokine (C-X-C motif) receptor 3, tandem duplicate 1</fullName>
    </submittedName>
</protein>
<evidence type="ECO:0000256" key="6">
    <source>
        <dbReference type="ARBA" id="ARBA00023136"/>
    </source>
</evidence>